<dbReference type="InterPro" id="IPR014628">
    <property type="entry name" value="Man6P_isomerase_Firm_short"/>
</dbReference>
<dbReference type="InterPro" id="IPR014710">
    <property type="entry name" value="RmlC-like_jellyroll"/>
</dbReference>
<sequence length="340" mass="36720">MQPFLIKPAYHAAIWGGQRMREALGMTVPFEKTGECWAVSAHPAGVGEVASGPMAGKKLDELFREHPEVLGGGGEFPILAKILDASDVLSVQVHPDDEYAARVEHTLGKREAWLIIDAPPGAELILGVKPGTDRETFRRAIEENRLEAYLLRRKVAPGDVLMIPPGTVHAIGRGILLYEIQQASDVVYRVYDWGRLENGKPRELHVDKALDVIDFDARPPEAAGVVLDEAGCQRRVAIAGEAFALEVLEISGRYRREGDSFFAFTCLGGEGHLVSGEERLLLEAGDSVFIPAGAGVWGLEGHLWGALVYLPDRAGLRAELMAKGASSEELGKVCGLEGGA</sequence>
<gene>
    <name evidence="9" type="ORF">H8696_00930</name>
</gene>
<accession>A0A926D2R6</accession>
<dbReference type="PANTHER" id="PTHR42742">
    <property type="entry name" value="TRANSCRIPTIONAL REPRESSOR MPRA"/>
    <property type="match status" value="1"/>
</dbReference>
<dbReference type="InterPro" id="IPR011051">
    <property type="entry name" value="RmlC_Cupin_sf"/>
</dbReference>
<keyword evidence="9" id="KW-0413">Isomerase</keyword>
<dbReference type="EMBL" id="JACRSR010000001">
    <property type="protein sequence ID" value="MBC8530409.1"/>
    <property type="molecule type" value="Genomic_DNA"/>
</dbReference>
<feature type="active site" evidence="6">
    <location>
        <position position="189"/>
    </location>
</feature>
<evidence type="ECO:0000259" key="7">
    <source>
        <dbReference type="Pfam" id="PF20511"/>
    </source>
</evidence>
<dbReference type="GO" id="GO:0008270">
    <property type="term" value="F:zinc ion binding"/>
    <property type="evidence" value="ECO:0007669"/>
    <property type="project" value="InterPro"/>
</dbReference>
<dbReference type="Proteomes" id="UP000623172">
    <property type="component" value="Unassembled WGS sequence"/>
</dbReference>
<proteinExistence type="predicted"/>
<keyword evidence="1 5" id="KW-0479">Metal-binding</keyword>
<dbReference type="PANTHER" id="PTHR42742:SF3">
    <property type="entry name" value="FRUCTOKINASE"/>
    <property type="match status" value="1"/>
</dbReference>
<evidence type="ECO:0000256" key="6">
    <source>
        <dbReference type="PIRSR" id="PIRSR036894-2"/>
    </source>
</evidence>
<dbReference type="GO" id="GO:0005975">
    <property type="term" value="P:carbohydrate metabolic process"/>
    <property type="evidence" value="ECO:0007669"/>
    <property type="project" value="InterPro"/>
</dbReference>
<protein>
    <recommendedName>
        <fullName evidence="3">Phosphohexomutase</fullName>
    </recommendedName>
    <alternativeName>
        <fullName evidence="4">Phosphomannose isomerase</fullName>
    </alternativeName>
</protein>
<comment type="caution">
    <text evidence="9">The sequence shown here is derived from an EMBL/GenBank/DDBJ whole genome shotgun (WGS) entry which is preliminary data.</text>
</comment>
<dbReference type="Pfam" id="PF20511">
    <property type="entry name" value="PMI_typeI_cat"/>
    <property type="match status" value="1"/>
</dbReference>
<dbReference type="RefSeq" id="WP_249314325.1">
    <property type="nucleotide sequence ID" value="NZ_JACRSR010000001.1"/>
</dbReference>
<feature type="binding site" evidence="5">
    <location>
        <position position="169"/>
    </location>
    <ligand>
        <name>Zn(2+)</name>
        <dbReference type="ChEBI" id="CHEBI:29105"/>
    </ligand>
</feature>
<evidence type="ECO:0000256" key="2">
    <source>
        <dbReference type="ARBA" id="ARBA00022833"/>
    </source>
</evidence>
<dbReference type="Gene3D" id="2.60.120.10">
    <property type="entry name" value="Jelly Rolls"/>
    <property type="match status" value="2"/>
</dbReference>
<feature type="binding site" evidence="5">
    <location>
        <position position="111"/>
    </location>
    <ligand>
        <name>Zn(2+)</name>
        <dbReference type="ChEBI" id="CHEBI:29105"/>
    </ligand>
</feature>
<keyword evidence="10" id="KW-1185">Reference proteome</keyword>
<evidence type="ECO:0000256" key="5">
    <source>
        <dbReference type="PIRSR" id="PIRSR036894-1"/>
    </source>
</evidence>
<feature type="binding site" evidence="5">
    <location>
        <position position="94"/>
    </location>
    <ligand>
        <name>Zn(2+)</name>
        <dbReference type="ChEBI" id="CHEBI:29105"/>
    </ligand>
</feature>
<dbReference type="CDD" id="cd07010">
    <property type="entry name" value="cupin_PMI_type_I_N_bac"/>
    <property type="match status" value="1"/>
</dbReference>
<dbReference type="AlphaFoldDB" id="A0A926D2R6"/>
<dbReference type="Pfam" id="PF21621">
    <property type="entry name" value="MPI_cupin_dom"/>
    <property type="match status" value="1"/>
</dbReference>
<reference evidence="9" key="1">
    <citation type="submission" date="2020-08" db="EMBL/GenBank/DDBJ databases">
        <title>Genome public.</title>
        <authorList>
            <person name="Liu C."/>
            <person name="Sun Q."/>
        </authorList>
    </citation>
    <scope>NUCLEOTIDE SEQUENCE</scope>
    <source>
        <strain evidence="9">NSJ-53</strain>
    </source>
</reference>
<feature type="domain" description="Phosphomannose isomerase type I catalytic" evidence="7">
    <location>
        <begin position="6"/>
        <end position="103"/>
    </location>
</feature>
<comment type="cofactor">
    <cofactor evidence="5">
        <name>Zn(2+)</name>
        <dbReference type="ChEBI" id="CHEBI:29105"/>
    </cofactor>
    <text evidence="5">Binds 1 zinc ion per subunit.</text>
</comment>
<dbReference type="InterPro" id="IPR051804">
    <property type="entry name" value="Carb_Metab_Reg_Kinase/Isom"/>
</dbReference>
<evidence type="ECO:0000256" key="4">
    <source>
        <dbReference type="ARBA" id="ARBA00030762"/>
    </source>
</evidence>
<dbReference type="PIRSF" id="PIRSF036894">
    <property type="entry name" value="PMI_Firm_short"/>
    <property type="match status" value="1"/>
</dbReference>
<evidence type="ECO:0000259" key="8">
    <source>
        <dbReference type="Pfam" id="PF21621"/>
    </source>
</evidence>
<name>A0A926D2R6_9FIRM</name>
<evidence type="ECO:0000256" key="1">
    <source>
        <dbReference type="ARBA" id="ARBA00022723"/>
    </source>
</evidence>
<keyword evidence="2 5" id="KW-0862">Zinc</keyword>
<evidence type="ECO:0000313" key="9">
    <source>
        <dbReference type="EMBL" id="MBC8530409.1"/>
    </source>
</evidence>
<organism evidence="9 10">
    <name type="scientific">Gehongia tenuis</name>
    <dbReference type="NCBI Taxonomy" id="2763655"/>
    <lineage>
        <taxon>Bacteria</taxon>
        <taxon>Bacillati</taxon>
        <taxon>Bacillota</taxon>
        <taxon>Clostridia</taxon>
        <taxon>Christensenellales</taxon>
        <taxon>Christensenellaceae</taxon>
        <taxon>Gehongia</taxon>
    </lineage>
</organism>
<evidence type="ECO:0000256" key="3">
    <source>
        <dbReference type="ARBA" id="ARBA00029741"/>
    </source>
</evidence>
<dbReference type="GO" id="GO:0004476">
    <property type="term" value="F:mannose-6-phosphate isomerase activity"/>
    <property type="evidence" value="ECO:0007669"/>
    <property type="project" value="InterPro"/>
</dbReference>
<dbReference type="SUPFAM" id="SSF51182">
    <property type="entry name" value="RmlC-like cupins"/>
    <property type="match status" value="1"/>
</dbReference>
<feature type="domain" description="Mannose-6-phosphate isomerase cupin" evidence="8">
    <location>
        <begin position="240"/>
        <end position="308"/>
    </location>
</feature>
<dbReference type="InterPro" id="IPR049071">
    <property type="entry name" value="MPI_cupin_dom"/>
</dbReference>
<dbReference type="InterPro" id="IPR046457">
    <property type="entry name" value="PMI_typeI_cat"/>
</dbReference>
<evidence type="ECO:0000313" key="10">
    <source>
        <dbReference type="Proteomes" id="UP000623172"/>
    </source>
</evidence>